<reference evidence="1 2" key="1">
    <citation type="submission" date="2019-08" db="EMBL/GenBank/DDBJ databases">
        <authorList>
            <person name="Alioto T."/>
            <person name="Alioto T."/>
            <person name="Gomez Garrido J."/>
        </authorList>
    </citation>
    <scope>NUCLEOTIDE SEQUENCE [LARGE SCALE GENOMIC DNA]</scope>
</reference>
<sequence length="131" mass="15545">MLYGSETWTLRVEDVKRIHAFEMWAYRRMLRIAWMERRINFSIQAVLNVKTRLAVVCKQRILRFFGHVIRRDGSSLEKLTIEGKIEGKRSRGRTPMRWIAQIKTITGYPPEEAIRSAENRELRKEIVADVN</sequence>
<name>A0A5E4NI01_9HEMI</name>
<accession>A0A5E4NI01</accession>
<evidence type="ECO:0000313" key="1">
    <source>
        <dbReference type="EMBL" id="VVC41174.1"/>
    </source>
</evidence>
<dbReference type="AlphaFoldDB" id="A0A5E4NI01"/>
<protein>
    <submittedName>
        <fullName evidence="1">Uncharacterized protein</fullName>
    </submittedName>
</protein>
<proteinExistence type="predicted"/>
<dbReference type="OrthoDB" id="7490433at2759"/>
<dbReference type="PANTHER" id="PTHR47027:SF8">
    <property type="entry name" value="RIBONUCLEASE H"/>
    <property type="match status" value="1"/>
</dbReference>
<evidence type="ECO:0000313" key="2">
    <source>
        <dbReference type="Proteomes" id="UP000325440"/>
    </source>
</evidence>
<keyword evidence="2" id="KW-1185">Reference proteome</keyword>
<organism evidence="1 2">
    <name type="scientific">Cinara cedri</name>
    <dbReference type="NCBI Taxonomy" id="506608"/>
    <lineage>
        <taxon>Eukaryota</taxon>
        <taxon>Metazoa</taxon>
        <taxon>Ecdysozoa</taxon>
        <taxon>Arthropoda</taxon>
        <taxon>Hexapoda</taxon>
        <taxon>Insecta</taxon>
        <taxon>Pterygota</taxon>
        <taxon>Neoptera</taxon>
        <taxon>Paraneoptera</taxon>
        <taxon>Hemiptera</taxon>
        <taxon>Sternorrhyncha</taxon>
        <taxon>Aphidomorpha</taxon>
        <taxon>Aphidoidea</taxon>
        <taxon>Aphididae</taxon>
        <taxon>Lachninae</taxon>
        <taxon>Cinara</taxon>
    </lineage>
</organism>
<gene>
    <name evidence="1" type="ORF">CINCED_3A024703</name>
</gene>
<dbReference type="PANTHER" id="PTHR47027">
    <property type="entry name" value="REVERSE TRANSCRIPTASE DOMAIN-CONTAINING PROTEIN"/>
    <property type="match status" value="1"/>
</dbReference>
<dbReference type="EMBL" id="CABPRJ010001913">
    <property type="protein sequence ID" value="VVC41174.1"/>
    <property type="molecule type" value="Genomic_DNA"/>
</dbReference>
<dbReference type="Proteomes" id="UP000325440">
    <property type="component" value="Unassembled WGS sequence"/>
</dbReference>